<dbReference type="EMBL" id="JAATJE010000001">
    <property type="protein sequence ID" value="NJC33850.1"/>
    <property type="molecule type" value="Genomic_DNA"/>
</dbReference>
<organism evidence="1 2">
    <name type="scientific">Sphingomonas jejuensis</name>
    <dbReference type="NCBI Taxonomy" id="904715"/>
    <lineage>
        <taxon>Bacteria</taxon>
        <taxon>Pseudomonadati</taxon>
        <taxon>Pseudomonadota</taxon>
        <taxon>Alphaproteobacteria</taxon>
        <taxon>Sphingomonadales</taxon>
        <taxon>Sphingomonadaceae</taxon>
        <taxon>Sphingomonas</taxon>
    </lineage>
</organism>
<comment type="caution">
    <text evidence="1">The sequence shown here is derived from an EMBL/GenBank/DDBJ whole genome shotgun (WGS) entry which is preliminary data.</text>
</comment>
<dbReference type="RefSeq" id="WP_167953779.1">
    <property type="nucleotide sequence ID" value="NZ_JAATJE010000001.1"/>
</dbReference>
<evidence type="ECO:0000313" key="1">
    <source>
        <dbReference type="EMBL" id="NJC33850.1"/>
    </source>
</evidence>
<keyword evidence="2" id="KW-1185">Reference proteome</keyword>
<protein>
    <submittedName>
        <fullName evidence="1">Uncharacterized protein</fullName>
    </submittedName>
</protein>
<proteinExistence type="predicted"/>
<gene>
    <name evidence="1" type="ORF">GGR88_001324</name>
</gene>
<reference evidence="1 2" key="1">
    <citation type="submission" date="2020-03" db="EMBL/GenBank/DDBJ databases">
        <title>Genomic Encyclopedia of Type Strains, Phase IV (KMG-IV): sequencing the most valuable type-strain genomes for metagenomic binning, comparative biology and taxonomic classification.</title>
        <authorList>
            <person name="Goeker M."/>
        </authorList>
    </citation>
    <scope>NUCLEOTIDE SEQUENCE [LARGE SCALE GENOMIC DNA]</scope>
    <source>
        <strain evidence="1 2">DSM 27651</strain>
    </source>
</reference>
<name>A0ABX0XKU0_9SPHN</name>
<evidence type="ECO:0000313" key="2">
    <source>
        <dbReference type="Proteomes" id="UP000734218"/>
    </source>
</evidence>
<dbReference type="Proteomes" id="UP000734218">
    <property type="component" value="Unassembled WGS sequence"/>
</dbReference>
<sequence length="66" mass="6903">MTDIALVTGLIVGSGGMSAFALVKAAFATSPARRRDPEQLRGALRDAFPADDALPADMSSLLDRLN</sequence>
<accession>A0ABX0XKU0</accession>